<protein>
    <submittedName>
        <fullName evidence="2">U28-Sparatoxin-Hju1k_1</fullName>
    </submittedName>
</protein>
<feature type="signal peptide" evidence="1">
    <location>
        <begin position="1"/>
        <end position="20"/>
    </location>
</feature>
<dbReference type="AlphaFoldDB" id="A0A4Q8K632"/>
<organism evidence="2">
    <name type="scientific">Heteropoda jugulans</name>
    <dbReference type="NCBI Taxonomy" id="1358901"/>
    <lineage>
        <taxon>Eukaryota</taxon>
        <taxon>Metazoa</taxon>
        <taxon>Ecdysozoa</taxon>
        <taxon>Arthropoda</taxon>
        <taxon>Chelicerata</taxon>
        <taxon>Arachnida</taxon>
        <taxon>Araneae</taxon>
        <taxon>Araneomorphae</taxon>
        <taxon>Entelegynae</taxon>
        <taxon>Dionycha</taxon>
        <taxon>Sparassidae</taxon>
        <taxon>Heteropoda</taxon>
    </lineage>
</organism>
<dbReference type="EMBL" id="HAHI01000210">
    <property type="protein sequence ID" value="SNX34788.1"/>
    <property type="molecule type" value="Transcribed_RNA"/>
</dbReference>
<reference evidence="2" key="1">
    <citation type="submission" date="2017-05" db="EMBL/GenBank/DDBJ databases">
        <authorList>
            <person name="QRISCLOUD D."/>
        </authorList>
    </citation>
    <scope>NUCLEOTIDE SEQUENCE</scope>
</reference>
<evidence type="ECO:0000256" key="1">
    <source>
        <dbReference type="SAM" id="SignalP"/>
    </source>
</evidence>
<keyword evidence="1" id="KW-0732">Signal</keyword>
<feature type="chain" id="PRO_5036120024" evidence="1">
    <location>
        <begin position="21"/>
        <end position="72"/>
    </location>
</feature>
<reference evidence="2" key="2">
    <citation type="submission" date="2019-05" db="EMBL/GenBank/DDBJ databases">
        <title>Unravelling the molecular evolution of spider venoms.</title>
        <authorList>
            <person name="Pineda S."/>
        </authorList>
    </citation>
    <scope>NUCLEOTIDE SEQUENCE</scope>
</reference>
<sequence length="72" mass="7783">MKITIVVMLLIVVFSEVTLAELSIGNAALELVETRAGPKCGYIFFPCNPVSKCCEGIKCIDGYCSLRGLGRK</sequence>
<evidence type="ECO:0000313" key="2">
    <source>
        <dbReference type="EMBL" id="SNX34788.1"/>
    </source>
</evidence>
<accession>A0A4Q8K632</accession>
<proteinExistence type="predicted"/>
<name>A0A4Q8K632_9ARAC</name>
<dbReference type="EMBL" id="HAHI01000881">
    <property type="protein sequence ID" value="SNX37983.1"/>
    <property type="molecule type" value="Transcribed_RNA"/>
</dbReference>